<dbReference type="PATRIC" id="fig|1619313.3.peg.4319"/>
<dbReference type="KEGG" id="ege:EM595_p1129"/>
<proteinExistence type="predicted"/>
<dbReference type="Proteomes" id="UP000059419">
    <property type="component" value="Plasmid pEM02"/>
</dbReference>
<gene>
    <name evidence="1" type="ORF">EM595_p1129</name>
</gene>
<protein>
    <submittedName>
        <fullName evidence="1">Uncharacterized protein</fullName>
    </submittedName>
</protein>
<sequence length="40" mass="4473">MVVRCGKDAESGWTGQPLTHYPKMKINCGGLMWDEMGEIC</sequence>
<reference evidence="2" key="1">
    <citation type="submission" date="2015-11" db="EMBL/GenBank/DDBJ databases">
        <authorList>
            <person name="Blom J."/>
        </authorList>
    </citation>
    <scope>NUCLEOTIDE SEQUENCE [LARGE SCALE GENOMIC DNA]</scope>
    <source>
        <plasmid evidence="2">pEM02</plasmid>
    </source>
</reference>
<dbReference type="AlphaFoldDB" id="A0A0U5LCZ1"/>
<evidence type="ECO:0000313" key="2">
    <source>
        <dbReference type="Proteomes" id="UP000059419"/>
    </source>
</evidence>
<keyword evidence="2" id="KW-1185">Reference proteome</keyword>
<organism evidence="1 2">
    <name type="scientific">Duffyella gerundensis</name>
    <dbReference type="NCBI Taxonomy" id="1619313"/>
    <lineage>
        <taxon>Bacteria</taxon>
        <taxon>Pseudomonadati</taxon>
        <taxon>Pseudomonadota</taxon>
        <taxon>Gammaproteobacteria</taxon>
        <taxon>Enterobacterales</taxon>
        <taxon>Erwiniaceae</taxon>
        <taxon>Duffyella</taxon>
    </lineage>
</organism>
<evidence type="ECO:0000313" key="1">
    <source>
        <dbReference type="EMBL" id="CUU26375.1"/>
    </source>
</evidence>
<accession>A0A0U5LCZ1</accession>
<dbReference type="EMBL" id="LN907829">
    <property type="protein sequence ID" value="CUU26375.1"/>
    <property type="molecule type" value="Genomic_DNA"/>
</dbReference>
<geneLocation type="plasmid" evidence="2">
    <name>pEM02</name>
</geneLocation>
<name>A0A0U5LCZ1_9GAMM</name>